<dbReference type="Pfam" id="PF01597">
    <property type="entry name" value="GCV_H"/>
    <property type="match status" value="1"/>
</dbReference>
<protein>
    <recommendedName>
        <fullName evidence="4">Glycine cleavage system protein H</fullName>
    </recommendedName>
</protein>
<dbReference type="GO" id="GO:0009249">
    <property type="term" value="P:protein lipoylation"/>
    <property type="evidence" value="ECO:0007669"/>
    <property type="project" value="TreeGrafter"/>
</dbReference>
<dbReference type="CDD" id="cd06848">
    <property type="entry name" value="GCS_H"/>
    <property type="match status" value="1"/>
</dbReference>
<gene>
    <name evidence="2" type="ORF">A8709_04275</name>
</gene>
<dbReference type="AlphaFoldDB" id="A0A1C0ZS85"/>
<comment type="caution">
    <text evidence="2">The sequence shown here is derived from an EMBL/GenBank/DDBJ whole genome shotgun (WGS) entry which is preliminary data.</text>
</comment>
<name>A0A1C0ZS85_9BACL</name>
<dbReference type="GO" id="GO:0019464">
    <property type="term" value="P:glycine decarboxylation via glycine cleavage system"/>
    <property type="evidence" value="ECO:0007669"/>
    <property type="project" value="InterPro"/>
</dbReference>
<keyword evidence="3" id="KW-1185">Reference proteome</keyword>
<sequence length="129" mass="14920">MSVPVQIKYTRNHYWIRLDGDKAVVGLTEYAINELGLIVFIDLPDQDAHVRQGEFIGSVETMADDEHDLLAPLTGKIIAVNRLLERAAVLIHESPYDKGWLFMIQWSQESELEQLLEEETYEREFSLED</sequence>
<dbReference type="Proteomes" id="UP000093309">
    <property type="component" value="Unassembled WGS sequence"/>
</dbReference>
<evidence type="ECO:0000313" key="2">
    <source>
        <dbReference type="EMBL" id="OCT10927.1"/>
    </source>
</evidence>
<evidence type="ECO:0000256" key="1">
    <source>
        <dbReference type="ARBA" id="ARBA00022823"/>
    </source>
</evidence>
<evidence type="ECO:0008006" key="4">
    <source>
        <dbReference type="Google" id="ProtNLM"/>
    </source>
</evidence>
<dbReference type="PANTHER" id="PTHR11715:SF3">
    <property type="entry name" value="GLYCINE CLEAVAGE SYSTEM H PROTEIN-RELATED"/>
    <property type="match status" value="1"/>
</dbReference>
<accession>A0A1C0ZS85</accession>
<dbReference type="PANTHER" id="PTHR11715">
    <property type="entry name" value="GLYCINE CLEAVAGE SYSTEM H PROTEIN"/>
    <property type="match status" value="1"/>
</dbReference>
<dbReference type="SUPFAM" id="SSF51230">
    <property type="entry name" value="Single hybrid motif"/>
    <property type="match status" value="1"/>
</dbReference>
<dbReference type="GO" id="GO:0005960">
    <property type="term" value="C:glycine cleavage complex"/>
    <property type="evidence" value="ECO:0007669"/>
    <property type="project" value="InterPro"/>
</dbReference>
<dbReference type="EMBL" id="LYPC01000028">
    <property type="protein sequence ID" value="OCT10927.1"/>
    <property type="molecule type" value="Genomic_DNA"/>
</dbReference>
<dbReference type="InterPro" id="IPR033753">
    <property type="entry name" value="GCV_H/Fam206"/>
</dbReference>
<keyword evidence="1" id="KW-0450">Lipoyl</keyword>
<dbReference type="InterPro" id="IPR011053">
    <property type="entry name" value="Single_hybrid_motif"/>
</dbReference>
<organism evidence="2 3">
    <name type="scientific">Paenibacillus pectinilyticus</name>
    <dbReference type="NCBI Taxonomy" id="512399"/>
    <lineage>
        <taxon>Bacteria</taxon>
        <taxon>Bacillati</taxon>
        <taxon>Bacillota</taxon>
        <taxon>Bacilli</taxon>
        <taxon>Bacillales</taxon>
        <taxon>Paenibacillaceae</taxon>
        <taxon>Paenibacillus</taxon>
    </lineage>
</organism>
<reference evidence="3" key="1">
    <citation type="submission" date="2016-05" db="EMBL/GenBank/DDBJ databases">
        <title>Paenibacillus oryzae. sp. nov., isolated from the rice root.</title>
        <authorList>
            <person name="Zhang J."/>
            <person name="Zhang X."/>
        </authorList>
    </citation>
    <scope>NUCLEOTIDE SEQUENCE [LARGE SCALE GENOMIC DNA]</scope>
    <source>
        <strain evidence="3">KCTC13222</strain>
    </source>
</reference>
<dbReference type="NCBIfam" id="NF002270">
    <property type="entry name" value="PRK01202.1"/>
    <property type="match status" value="1"/>
</dbReference>
<dbReference type="GO" id="GO:0005829">
    <property type="term" value="C:cytosol"/>
    <property type="evidence" value="ECO:0007669"/>
    <property type="project" value="TreeGrafter"/>
</dbReference>
<evidence type="ECO:0000313" key="3">
    <source>
        <dbReference type="Proteomes" id="UP000093309"/>
    </source>
</evidence>
<proteinExistence type="predicted"/>
<dbReference type="Gene3D" id="2.40.50.100">
    <property type="match status" value="1"/>
</dbReference>
<dbReference type="RefSeq" id="WP_065857502.1">
    <property type="nucleotide sequence ID" value="NZ_LYPC01000028.1"/>
</dbReference>
<dbReference type="STRING" id="512399.A8709_04275"/>
<dbReference type="InterPro" id="IPR002930">
    <property type="entry name" value="GCV_H"/>
</dbReference>